<evidence type="ECO:0000256" key="1">
    <source>
        <dbReference type="ARBA" id="ARBA00022679"/>
    </source>
</evidence>
<evidence type="ECO:0000313" key="4">
    <source>
        <dbReference type="EMBL" id="KKN81311.1"/>
    </source>
</evidence>
<dbReference type="Gene3D" id="3.30.420.40">
    <property type="match status" value="1"/>
</dbReference>
<dbReference type="InterPro" id="IPR018485">
    <property type="entry name" value="FGGY_C"/>
</dbReference>
<proteinExistence type="predicted"/>
<dbReference type="PANTHER" id="PTHR43095:SF2">
    <property type="entry name" value="GLUCONOKINASE"/>
    <property type="match status" value="1"/>
</dbReference>
<accession>A0A0F9W6N2</accession>
<organism evidence="4">
    <name type="scientific">marine sediment metagenome</name>
    <dbReference type="NCBI Taxonomy" id="412755"/>
    <lineage>
        <taxon>unclassified sequences</taxon>
        <taxon>metagenomes</taxon>
        <taxon>ecological metagenomes</taxon>
    </lineage>
</organism>
<dbReference type="Pfam" id="PF02782">
    <property type="entry name" value="FGGY_C"/>
    <property type="match status" value="1"/>
</dbReference>
<dbReference type="InterPro" id="IPR018483">
    <property type="entry name" value="Carb_kinase_FGGY_CS"/>
</dbReference>
<sequence>IFSYPSVIKGKWNIEGAMFGAGSTLKWFKDNFSQFQVNQSSEGKKNVYEMLANEASTIPPGSEGLLFIPLYMFRKGTIHGLGWNHTRAHFIRAIMESACLGAQMCLGVLEAIGGRKVSEVRADGGAMNSPLWAQILADVTSKKILIPEVKDAAALGAAILVFYNSKKYETIDKAITNMVRFTDVKEPVMQNVSVYRKLYKYFMQSLINIDEKKRVTGNL</sequence>
<dbReference type="SUPFAM" id="SSF53067">
    <property type="entry name" value="Actin-like ATPase domain"/>
    <property type="match status" value="1"/>
</dbReference>
<evidence type="ECO:0000256" key="2">
    <source>
        <dbReference type="ARBA" id="ARBA00022777"/>
    </source>
</evidence>
<gene>
    <name evidence="4" type="ORF">LCGC14_0320580</name>
</gene>
<comment type="caution">
    <text evidence="4">The sequence shown here is derived from an EMBL/GenBank/DDBJ whole genome shotgun (WGS) entry which is preliminary data.</text>
</comment>
<dbReference type="AlphaFoldDB" id="A0A0F9W6N2"/>
<evidence type="ECO:0000259" key="3">
    <source>
        <dbReference type="Pfam" id="PF02782"/>
    </source>
</evidence>
<protein>
    <recommendedName>
        <fullName evidence="3">Carbohydrate kinase FGGY C-terminal domain-containing protein</fullName>
    </recommendedName>
</protein>
<feature type="non-terminal residue" evidence="4">
    <location>
        <position position="1"/>
    </location>
</feature>
<dbReference type="GO" id="GO:0016301">
    <property type="term" value="F:kinase activity"/>
    <property type="evidence" value="ECO:0007669"/>
    <property type="project" value="UniProtKB-KW"/>
</dbReference>
<keyword evidence="2" id="KW-0418">Kinase</keyword>
<dbReference type="InterPro" id="IPR043129">
    <property type="entry name" value="ATPase_NBD"/>
</dbReference>
<dbReference type="InterPro" id="IPR050406">
    <property type="entry name" value="FGGY_Carb_Kinase"/>
</dbReference>
<feature type="domain" description="Carbohydrate kinase FGGY C-terminal" evidence="3">
    <location>
        <begin position="7"/>
        <end position="163"/>
    </location>
</feature>
<dbReference type="PANTHER" id="PTHR43095">
    <property type="entry name" value="SUGAR KINASE"/>
    <property type="match status" value="1"/>
</dbReference>
<reference evidence="4" key="1">
    <citation type="journal article" date="2015" name="Nature">
        <title>Complex archaea that bridge the gap between prokaryotes and eukaryotes.</title>
        <authorList>
            <person name="Spang A."/>
            <person name="Saw J.H."/>
            <person name="Jorgensen S.L."/>
            <person name="Zaremba-Niedzwiedzka K."/>
            <person name="Martijn J."/>
            <person name="Lind A.E."/>
            <person name="van Eijk R."/>
            <person name="Schleper C."/>
            <person name="Guy L."/>
            <person name="Ettema T.J."/>
        </authorList>
    </citation>
    <scope>NUCLEOTIDE SEQUENCE</scope>
</reference>
<dbReference type="PROSITE" id="PS00445">
    <property type="entry name" value="FGGY_KINASES_2"/>
    <property type="match status" value="1"/>
</dbReference>
<dbReference type="GO" id="GO:0005975">
    <property type="term" value="P:carbohydrate metabolic process"/>
    <property type="evidence" value="ECO:0007669"/>
    <property type="project" value="InterPro"/>
</dbReference>
<dbReference type="GO" id="GO:0016773">
    <property type="term" value="F:phosphotransferase activity, alcohol group as acceptor"/>
    <property type="evidence" value="ECO:0007669"/>
    <property type="project" value="InterPro"/>
</dbReference>
<name>A0A0F9W6N2_9ZZZZ</name>
<dbReference type="EMBL" id="LAZR01000216">
    <property type="protein sequence ID" value="KKN81311.1"/>
    <property type="molecule type" value="Genomic_DNA"/>
</dbReference>
<keyword evidence="1" id="KW-0808">Transferase</keyword>